<sequence length="158" mass="17910">MSIVAQVIAQSDDANRFLSNTELDKLQDFFRTGEQRLKVAQILTQNEQKIVQEGSRRFWQVVPNTPSNSGDPQKTALCQRDQSWYLRLISYAVLAGNMKPLEDIGVDGMREMYTSLGVPVSNIGNCMRCLKEVATNMMSSEEAAIAKPYFDYLIRAMY</sequence>
<evidence type="ECO:0000313" key="14">
    <source>
        <dbReference type="EMBL" id="OKH21519.1"/>
    </source>
</evidence>
<dbReference type="InterPro" id="IPR009050">
    <property type="entry name" value="Globin-like_sf"/>
</dbReference>
<keyword evidence="15" id="KW-1185">Reference proteome</keyword>
<dbReference type="GO" id="GO:0030089">
    <property type="term" value="C:phycobilisome"/>
    <property type="evidence" value="ECO:0007669"/>
    <property type="project" value="UniProtKB-KW"/>
</dbReference>
<comment type="subcellular location">
    <subcellularLocation>
        <location evidence="13">Cellular thylakoid membrane</location>
        <topology evidence="13">Peripheral membrane protein</topology>
        <orientation evidence="13">Cytoplasmic side</orientation>
    </subcellularLocation>
    <subcellularLocation>
        <location evidence="1">Membrane</location>
        <topology evidence="1">Peripheral membrane protein</topology>
    </subcellularLocation>
</comment>
<evidence type="ECO:0000256" key="10">
    <source>
        <dbReference type="ARBA" id="ARBA00023136"/>
    </source>
</evidence>
<dbReference type="Pfam" id="PF00502">
    <property type="entry name" value="Phycobilisome"/>
    <property type="match status" value="1"/>
</dbReference>
<dbReference type="PIRSF" id="PIRSF000081">
    <property type="entry name" value="Phycocyanin"/>
    <property type="match status" value="1"/>
</dbReference>
<keyword evidence="6 13" id="KW-0605">Phycobilisome</keyword>
<dbReference type="SUPFAM" id="SSF46458">
    <property type="entry name" value="Globin-like"/>
    <property type="match status" value="1"/>
</dbReference>
<dbReference type="CDD" id="cd12125">
    <property type="entry name" value="APC_alpha"/>
    <property type="match status" value="1"/>
</dbReference>
<comment type="caution">
    <text evidence="14">The sequence shown here is derived from an EMBL/GenBank/DDBJ whole genome shotgun (WGS) entry which is preliminary data.</text>
</comment>
<evidence type="ECO:0000256" key="2">
    <source>
        <dbReference type="ARBA" id="ARBA00008182"/>
    </source>
</evidence>
<accession>A0A1U7HD75</accession>
<keyword evidence="7 13" id="KW-0249">Electron transport</keyword>
<protein>
    <submittedName>
        <fullName evidence="14">Allophycocyanin</fullName>
    </submittedName>
</protein>
<dbReference type="InterPro" id="IPR038719">
    <property type="entry name" value="Phycobilisome_asu/bsu_sf"/>
</dbReference>
<organism evidence="14 15">
    <name type="scientific">Chroogloeocystis siderophila 5.2 s.c.1</name>
    <dbReference type="NCBI Taxonomy" id="247279"/>
    <lineage>
        <taxon>Bacteria</taxon>
        <taxon>Bacillati</taxon>
        <taxon>Cyanobacteriota</taxon>
        <taxon>Cyanophyceae</taxon>
        <taxon>Oscillatoriophycideae</taxon>
        <taxon>Chroococcales</taxon>
        <taxon>Chroococcaceae</taxon>
        <taxon>Chroogloeocystis</taxon>
    </lineage>
</organism>
<dbReference type="InterPro" id="IPR012128">
    <property type="entry name" value="Phycobilisome_asu/bsu"/>
</dbReference>
<dbReference type="EMBL" id="MRCC01000026">
    <property type="protein sequence ID" value="OKH21519.1"/>
    <property type="molecule type" value="Genomic_DNA"/>
</dbReference>
<keyword evidence="9 13" id="KW-0793">Thylakoid</keyword>
<dbReference type="PANTHER" id="PTHR34011:SF2">
    <property type="entry name" value="ALLOPHYCOCYANIN ALPHA CHAIN"/>
    <property type="match status" value="1"/>
</dbReference>
<evidence type="ECO:0000313" key="15">
    <source>
        <dbReference type="Proteomes" id="UP000185984"/>
    </source>
</evidence>
<dbReference type="GO" id="GO:0015979">
    <property type="term" value="P:photosynthesis"/>
    <property type="evidence" value="ECO:0007669"/>
    <property type="project" value="UniProtKB-KW"/>
</dbReference>
<evidence type="ECO:0000256" key="9">
    <source>
        <dbReference type="ARBA" id="ARBA00023078"/>
    </source>
</evidence>
<dbReference type="OrthoDB" id="512145at2"/>
<evidence type="ECO:0000256" key="4">
    <source>
        <dbReference type="ARBA" id="ARBA00022531"/>
    </source>
</evidence>
<evidence type="ECO:0000256" key="8">
    <source>
        <dbReference type="ARBA" id="ARBA00022991"/>
    </source>
</evidence>
<proteinExistence type="inferred from homology"/>
<evidence type="ECO:0000256" key="6">
    <source>
        <dbReference type="ARBA" id="ARBA00022738"/>
    </source>
</evidence>
<evidence type="ECO:0000256" key="5">
    <source>
        <dbReference type="ARBA" id="ARBA00022549"/>
    </source>
</evidence>
<dbReference type="RefSeq" id="WP_015190166.1">
    <property type="nucleotide sequence ID" value="NZ_CAWMVK010000019.1"/>
</dbReference>
<keyword evidence="5" id="KW-0042">Antenna complex</keyword>
<feature type="binding site" evidence="12">
    <location>
        <position position="78"/>
    </location>
    <ligand>
        <name>(2R,3E)-phycocyanobilin</name>
        <dbReference type="ChEBI" id="CHEBI:85275"/>
        <label>1</label>
    </ligand>
</feature>
<name>A0A1U7HD75_9CHRO</name>
<reference evidence="14 15" key="1">
    <citation type="submission" date="2016-11" db="EMBL/GenBank/DDBJ databases">
        <title>Draft Genome Sequences of Nine Cyanobacterial Strains from Diverse Habitats.</title>
        <authorList>
            <person name="Zhu T."/>
            <person name="Hou S."/>
            <person name="Lu X."/>
            <person name="Hess W.R."/>
        </authorList>
    </citation>
    <scope>NUCLEOTIDE SEQUENCE [LARGE SCALE GENOMIC DNA]</scope>
    <source>
        <strain evidence="14 15">5.2 s.c.1</strain>
    </source>
</reference>
<keyword evidence="11 13" id="KW-0089">Bile pigment</keyword>
<evidence type="ECO:0000256" key="7">
    <source>
        <dbReference type="ARBA" id="ARBA00022982"/>
    </source>
</evidence>
<evidence type="ECO:0000256" key="1">
    <source>
        <dbReference type="ARBA" id="ARBA00004170"/>
    </source>
</evidence>
<keyword evidence="4 13" id="KW-0602">Photosynthesis</keyword>
<dbReference type="AlphaFoldDB" id="A0A1U7HD75"/>
<evidence type="ECO:0000256" key="13">
    <source>
        <dbReference type="RuleBase" id="RU004438"/>
    </source>
</evidence>
<dbReference type="Gene3D" id="1.10.490.20">
    <property type="entry name" value="Phycocyanins"/>
    <property type="match status" value="1"/>
</dbReference>
<dbReference type="Proteomes" id="UP000185984">
    <property type="component" value="Unassembled WGS sequence"/>
</dbReference>
<keyword evidence="10 13" id="KW-0472">Membrane</keyword>
<dbReference type="STRING" id="247279.NIES1031_21695"/>
<keyword evidence="3 13" id="KW-0813">Transport</keyword>
<evidence type="ECO:0000256" key="3">
    <source>
        <dbReference type="ARBA" id="ARBA00022448"/>
    </source>
</evidence>
<evidence type="ECO:0000256" key="12">
    <source>
        <dbReference type="PIRSR" id="PIRSR000081-1"/>
    </source>
</evidence>
<gene>
    <name evidence="14" type="ORF">NIES1031_21695</name>
</gene>
<keyword evidence="8 13" id="KW-0157">Chromophore</keyword>
<evidence type="ECO:0000256" key="11">
    <source>
        <dbReference type="ARBA" id="ARBA00023307"/>
    </source>
</evidence>
<dbReference type="PANTHER" id="PTHR34011">
    <property type="entry name" value="PHYCOBILISOME 32.1 KDA LINKER POLYPEPTIDE, PHYCOCYANIN-ASSOCIATED, ROD 2-RELATED"/>
    <property type="match status" value="1"/>
</dbReference>
<comment type="similarity">
    <text evidence="2 13">Belongs to the phycobiliprotein family.</text>
</comment>
<dbReference type="GO" id="GO:0031676">
    <property type="term" value="C:plasma membrane-derived thylakoid membrane"/>
    <property type="evidence" value="ECO:0007669"/>
    <property type="project" value="UniProtKB-SubCell"/>
</dbReference>